<dbReference type="OrthoDB" id="10054179at2759"/>
<dbReference type="Proteomes" id="UP000663865">
    <property type="component" value="Unassembled WGS sequence"/>
</dbReference>
<evidence type="ECO:0000313" key="13">
    <source>
        <dbReference type="Proteomes" id="UP000663873"/>
    </source>
</evidence>
<evidence type="ECO:0000313" key="11">
    <source>
        <dbReference type="EMBL" id="CAF4746862.1"/>
    </source>
</evidence>
<sequence>MDKNPPNNNESASPSLIELLKKYTSRVDERETLRQDDTFGCQQQQQQQIETGNIEKLKKTVTKLQSNATSINIPNQSMENFGEAKSNIDYKRKWEEAETRYRNLEKKYHQLESGTVKQLQDKIDQLQRDDNQFKFIKARIAEICSSRQLTNIQLEQLKLLVNSNDLSIETIANKNDFHQQTIKLRDILITHNNELLNRFEELMNKKRKRNQYENDSIDDNDRNN</sequence>
<evidence type="ECO:0000313" key="12">
    <source>
        <dbReference type="Proteomes" id="UP000663862"/>
    </source>
</evidence>
<dbReference type="EMBL" id="CAJNYD010000012">
    <property type="protein sequence ID" value="CAF3172819.1"/>
    <property type="molecule type" value="Genomic_DNA"/>
</dbReference>
<comment type="caution">
    <text evidence="9">The sequence shown here is derived from an EMBL/GenBank/DDBJ whole genome shotgun (WGS) entry which is preliminary data.</text>
</comment>
<gene>
    <name evidence="4" type="ORF">FME351_LOCUS4490</name>
    <name evidence="5" type="ORF">GRG538_LOCUS27187</name>
    <name evidence="8" type="ORF">HFQ381_LOCUS19941</name>
    <name evidence="6" type="ORF">KIK155_LOCUS32152</name>
    <name evidence="3" type="ORF">LUA448_LOCUS517</name>
    <name evidence="10" type="ORF">QYT958_LOCUS9909</name>
    <name evidence="2" type="ORF">TIS948_LOCUS5741</name>
    <name evidence="11" type="ORF">TOA249_LOCUS20090</name>
    <name evidence="9" type="ORF">TSG867_LOCUS21127</name>
    <name evidence="7" type="ORF">UJA718_LOCUS8628</name>
</gene>
<dbReference type="AlphaFoldDB" id="A0A820VHF3"/>
<dbReference type="Proteomes" id="UP000663851">
    <property type="component" value="Unassembled WGS sequence"/>
</dbReference>
<evidence type="ECO:0000256" key="1">
    <source>
        <dbReference type="SAM" id="Coils"/>
    </source>
</evidence>
<dbReference type="EMBL" id="CAJOBP010000925">
    <property type="protein sequence ID" value="CAF4235869.1"/>
    <property type="molecule type" value="Genomic_DNA"/>
</dbReference>
<evidence type="ECO:0000313" key="7">
    <source>
        <dbReference type="EMBL" id="CAF4235869.1"/>
    </source>
</evidence>
<dbReference type="EMBL" id="CAJOBO010001656">
    <property type="protein sequence ID" value="CAF4398944.1"/>
    <property type="molecule type" value="Genomic_DNA"/>
</dbReference>
<evidence type="ECO:0000313" key="2">
    <source>
        <dbReference type="EMBL" id="CAF3082037.1"/>
    </source>
</evidence>
<proteinExistence type="predicted"/>
<dbReference type="EMBL" id="CAJNXB010000669">
    <property type="protein sequence ID" value="CAF3082037.1"/>
    <property type="molecule type" value="Genomic_DNA"/>
</dbReference>
<dbReference type="EMBL" id="CAJOBR010001075">
    <property type="protein sequence ID" value="CAF4575289.1"/>
    <property type="molecule type" value="Genomic_DNA"/>
</dbReference>
<dbReference type="EMBL" id="CAJNYV010006032">
    <property type="protein sequence ID" value="CAF3795992.1"/>
    <property type="molecule type" value="Genomic_DNA"/>
</dbReference>
<evidence type="ECO:0000313" key="3">
    <source>
        <dbReference type="EMBL" id="CAF3172819.1"/>
    </source>
</evidence>
<keyword evidence="1" id="KW-0175">Coiled coil</keyword>
<name>A0A820VHF3_9BILA</name>
<dbReference type="Proteomes" id="UP000663872">
    <property type="component" value="Unassembled WGS sequence"/>
</dbReference>
<evidence type="ECO:0000313" key="4">
    <source>
        <dbReference type="EMBL" id="CAF3351030.1"/>
    </source>
</evidence>
<evidence type="ECO:0000313" key="5">
    <source>
        <dbReference type="EMBL" id="CAF3683549.1"/>
    </source>
</evidence>
<feature type="coiled-coil region" evidence="1">
    <location>
        <begin position="87"/>
        <end position="129"/>
    </location>
</feature>
<dbReference type="Proteomes" id="UP000663869">
    <property type="component" value="Unassembled WGS sequence"/>
</dbReference>
<evidence type="ECO:0000313" key="6">
    <source>
        <dbReference type="EMBL" id="CAF3795992.1"/>
    </source>
</evidence>
<dbReference type="Proteomes" id="UP000663833">
    <property type="component" value="Unassembled WGS sequence"/>
</dbReference>
<dbReference type="EMBL" id="CAJNYT010004709">
    <property type="protein sequence ID" value="CAF3683549.1"/>
    <property type="molecule type" value="Genomic_DNA"/>
</dbReference>
<dbReference type="EMBL" id="CAJOBS010001617">
    <property type="protein sequence ID" value="CAF4746862.1"/>
    <property type="molecule type" value="Genomic_DNA"/>
</dbReference>
<dbReference type="EMBL" id="CAJOBQ010001608">
    <property type="protein sequence ID" value="CAF4501455.1"/>
    <property type="molecule type" value="Genomic_DNA"/>
</dbReference>
<organism evidence="9 12">
    <name type="scientific">Rotaria socialis</name>
    <dbReference type="NCBI Taxonomy" id="392032"/>
    <lineage>
        <taxon>Eukaryota</taxon>
        <taxon>Metazoa</taxon>
        <taxon>Spiralia</taxon>
        <taxon>Gnathifera</taxon>
        <taxon>Rotifera</taxon>
        <taxon>Eurotatoria</taxon>
        <taxon>Bdelloidea</taxon>
        <taxon>Philodinida</taxon>
        <taxon>Philodinidae</taxon>
        <taxon>Rotaria</taxon>
    </lineage>
</organism>
<dbReference type="Proteomes" id="UP000663848">
    <property type="component" value="Unassembled WGS sequence"/>
</dbReference>
<keyword evidence="13" id="KW-1185">Reference proteome</keyword>
<evidence type="ECO:0000313" key="9">
    <source>
        <dbReference type="EMBL" id="CAF4501455.1"/>
    </source>
</evidence>
<dbReference type="Proteomes" id="UP000663862">
    <property type="component" value="Unassembled WGS sequence"/>
</dbReference>
<dbReference type="Proteomes" id="UP000663838">
    <property type="component" value="Unassembled WGS sequence"/>
</dbReference>
<dbReference type="Proteomes" id="UP000663825">
    <property type="component" value="Unassembled WGS sequence"/>
</dbReference>
<accession>A0A820VHF3</accession>
<evidence type="ECO:0000313" key="8">
    <source>
        <dbReference type="EMBL" id="CAF4398944.1"/>
    </source>
</evidence>
<reference evidence="9" key="1">
    <citation type="submission" date="2021-02" db="EMBL/GenBank/DDBJ databases">
        <authorList>
            <person name="Nowell W R."/>
        </authorList>
    </citation>
    <scope>NUCLEOTIDE SEQUENCE</scope>
</reference>
<dbReference type="EMBL" id="CAJNYU010000350">
    <property type="protein sequence ID" value="CAF3351030.1"/>
    <property type="molecule type" value="Genomic_DNA"/>
</dbReference>
<evidence type="ECO:0000313" key="10">
    <source>
        <dbReference type="EMBL" id="CAF4575289.1"/>
    </source>
</evidence>
<protein>
    <submittedName>
        <fullName evidence="9">Uncharacterized protein</fullName>
    </submittedName>
</protein>
<dbReference type="Proteomes" id="UP000663873">
    <property type="component" value="Unassembled WGS sequence"/>
</dbReference>